<dbReference type="InterPro" id="IPR029044">
    <property type="entry name" value="Nucleotide-diphossugar_trans"/>
</dbReference>
<name>A0A328BIK9_9BACT</name>
<dbReference type="EMBL" id="QHKM01000004">
    <property type="protein sequence ID" value="RAK65786.1"/>
    <property type="molecule type" value="Genomic_DNA"/>
</dbReference>
<evidence type="ECO:0000313" key="1">
    <source>
        <dbReference type="EMBL" id="RAK65786.1"/>
    </source>
</evidence>
<keyword evidence="2" id="KW-1185">Reference proteome</keyword>
<sequence>MPTDVSILVKSFNRPYYLDRCLRSIYDHVTGSYTITVLDDGTPGRYLDEIQRRYPRVRIVRSELYDAKVAQLDAHAAGGAPFSLRIIPTKLWIEGVEQATPKFCLLEDDIWMTRPVDLSQMADYMQERQVVMTKFYWGGNINTFEARMGGRGPQVQEYELALPAGPEWWLRMLLLNKFKSHSILHRLGLAKEGIYFQLPFYSMYSVASAVFDKAYWLHLWQAGQKQADEVHQLSRALHWTKSQPTRFAKTEQEVTQTSFTSSATNMFKGVEFDVVAANYHLNEAWLQGRLDAMHDYPLDFSTEYLKPIFDQANDPRCTYPNWLRWIERFKGVYASMGVVVD</sequence>
<evidence type="ECO:0000313" key="2">
    <source>
        <dbReference type="Proteomes" id="UP000248553"/>
    </source>
</evidence>
<dbReference type="OrthoDB" id="1309140at2"/>
<dbReference type="AlphaFoldDB" id="A0A328BIK9"/>
<reference evidence="2" key="1">
    <citation type="submission" date="2018-05" db="EMBL/GenBank/DDBJ databases">
        <authorList>
            <person name="Nie L."/>
        </authorList>
    </citation>
    <scope>NUCLEOTIDE SEQUENCE [LARGE SCALE GENOMIC DNA]</scope>
    <source>
        <strain evidence="2">NL</strain>
    </source>
</reference>
<organism evidence="1 2">
    <name type="scientific">Hymenobacter edaphi</name>
    <dbReference type="NCBI Taxonomy" id="2211146"/>
    <lineage>
        <taxon>Bacteria</taxon>
        <taxon>Pseudomonadati</taxon>
        <taxon>Bacteroidota</taxon>
        <taxon>Cytophagia</taxon>
        <taxon>Cytophagales</taxon>
        <taxon>Hymenobacteraceae</taxon>
        <taxon>Hymenobacter</taxon>
    </lineage>
</organism>
<dbReference type="Gene3D" id="3.90.550.10">
    <property type="entry name" value="Spore Coat Polysaccharide Biosynthesis Protein SpsA, Chain A"/>
    <property type="match status" value="1"/>
</dbReference>
<dbReference type="SUPFAM" id="SSF53448">
    <property type="entry name" value="Nucleotide-diphospho-sugar transferases"/>
    <property type="match status" value="1"/>
</dbReference>
<proteinExistence type="predicted"/>
<comment type="caution">
    <text evidence="1">The sequence shown here is derived from an EMBL/GenBank/DDBJ whole genome shotgun (WGS) entry which is preliminary data.</text>
</comment>
<protein>
    <submittedName>
        <fullName evidence="1">Uncharacterized protein</fullName>
    </submittedName>
</protein>
<accession>A0A328BIK9</accession>
<dbReference type="RefSeq" id="WP_111478696.1">
    <property type="nucleotide sequence ID" value="NZ_QHKM01000004.1"/>
</dbReference>
<dbReference type="Proteomes" id="UP000248553">
    <property type="component" value="Unassembled WGS sequence"/>
</dbReference>
<gene>
    <name evidence="1" type="ORF">DLM85_13780</name>
</gene>